<dbReference type="Proteomes" id="UP000217838">
    <property type="component" value="Unassembled WGS sequence"/>
</dbReference>
<sequence length="164" mass="18596">MSFSDLPSLHPIFVHFVIGLLILSVILHLLVRLLPKMFQIKVREELSIMAKWCLWFGVGFAVLAVATGFLAYYTVSSHNALSHHKMGWHRNWALFSFGLFLILGIWSFVRIQKIRKISYFFLVAIFLGGIALAETARRGGELVYEYGVGVEACPVEDGPLHDHH</sequence>
<protein>
    <recommendedName>
        <fullName evidence="2">DUF2231 domain-containing protein</fullName>
    </recommendedName>
</protein>
<gene>
    <name evidence="3" type="ORF">COB11_01915</name>
</gene>
<dbReference type="InterPro" id="IPR019251">
    <property type="entry name" value="DUF2231_TM"/>
</dbReference>
<feature type="domain" description="DUF2231" evidence="2">
    <location>
        <begin position="8"/>
        <end position="151"/>
    </location>
</feature>
<accession>A0A2A4YMG7</accession>
<dbReference type="Pfam" id="PF09990">
    <property type="entry name" value="DUF2231"/>
    <property type="match status" value="1"/>
</dbReference>
<feature type="transmembrane region" description="Helical" evidence="1">
    <location>
        <begin position="52"/>
        <end position="72"/>
    </location>
</feature>
<keyword evidence="1" id="KW-0472">Membrane</keyword>
<feature type="transmembrane region" description="Helical" evidence="1">
    <location>
        <begin position="116"/>
        <end position="133"/>
    </location>
</feature>
<keyword evidence="1" id="KW-1133">Transmembrane helix</keyword>
<dbReference type="AlphaFoldDB" id="A0A2A4YMG7"/>
<comment type="caution">
    <text evidence="3">The sequence shown here is derived from an EMBL/GenBank/DDBJ whole genome shotgun (WGS) entry which is preliminary data.</text>
</comment>
<feature type="transmembrane region" description="Helical" evidence="1">
    <location>
        <begin position="12"/>
        <end position="31"/>
    </location>
</feature>
<evidence type="ECO:0000313" key="4">
    <source>
        <dbReference type="Proteomes" id="UP000217838"/>
    </source>
</evidence>
<evidence type="ECO:0000259" key="2">
    <source>
        <dbReference type="Pfam" id="PF09990"/>
    </source>
</evidence>
<evidence type="ECO:0000313" key="3">
    <source>
        <dbReference type="EMBL" id="PCI95517.1"/>
    </source>
</evidence>
<dbReference type="EMBL" id="NVUU01000016">
    <property type="protein sequence ID" value="PCI95517.1"/>
    <property type="molecule type" value="Genomic_DNA"/>
</dbReference>
<keyword evidence="1" id="KW-0812">Transmembrane</keyword>
<name>A0A2A4YMG7_UNCAE</name>
<proteinExistence type="predicted"/>
<feature type="transmembrane region" description="Helical" evidence="1">
    <location>
        <begin position="92"/>
        <end position="109"/>
    </location>
</feature>
<organism evidence="3 4">
    <name type="scientific">Aerophobetes bacterium</name>
    <dbReference type="NCBI Taxonomy" id="2030807"/>
    <lineage>
        <taxon>Bacteria</taxon>
        <taxon>Candidatus Aerophobota</taxon>
    </lineage>
</organism>
<evidence type="ECO:0000256" key="1">
    <source>
        <dbReference type="SAM" id="Phobius"/>
    </source>
</evidence>
<reference evidence="4" key="1">
    <citation type="submission" date="2017-08" db="EMBL/GenBank/DDBJ databases">
        <title>A dynamic microbial community with high functional redundancy inhabits the cold, oxic subseafloor aquifer.</title>
        <authorList>
            <person name="Tully B.J."/>
            <person name="Wheat C.G."/>
            <person name="Glazer B.T."/>
            <person name="Huber J.A."/>
        </authorList>
    </citation>
    <scope>NUCLEOTIDE SEQUENCE [LARGE SCALE GENOMIC DNA]</scope>
</reference>